<feature type="transmembrane region" description="Helical" evidence="1">
    <location>
        <begin position="12"/>
        <end position="31"/>
    </location>
</feature>
<dbReference type="PATRIC" id="fig|39777.7.peg.1184"/>
<evidence type="ECO:0000256" key="1">
    <source>
        <dbReference type="SAM" id="Phobius"/>
    </source>
</evidence>
<proteinExistence type="predicted"/>
<keyword evidence="1" id="KW-1133">Transmembrane helix</keyword>
<reference evidence="2 3" key="1">
    <citation type="submission" date="2016-01" db="EMBL/GenBank/DDBJ databases">
        <authorList>
            <person name="Oliw E.H."/>
        </authorList>
    </citation>
    <scope>NUCLEOTIDE SEQUENCE [LARGE SCALE GENOMIC DNA]</scope>
    <source>
        <strain evidence="2 3">CMW7756B</strain>
    </source>
</reference>
<evidence type="ECO:0000313" key="3">
    <source>
        <dbReference type="Proteomes" id="UP000070226"/>
    </source>
</evidence>
<sequence length="220" mass="25314">MLMKFKQLGIVKGILSIVAVIGALVCIGYGLHYQFVYKQSPEYSLRILYKSIQDGDTDTFFAMVDGEGILHRVFDPYIEKLLKESDGRNISQTNSKGETKILNLGEALLFTAIDNYYLDVKEVLLNQDLKAHIPHRPDPKDPFKDNLQTLKEVGRYELISIKEKNKNDGVVNIEIRALDTKTNETKVFPVEMTQMDNKMWRVTGYDYKTYSLPYDGFDRI</sequence>
<keyword evidence="1" id="KW-0812">Transmembrane</keyword>
<dbReference type="AlphaFoldDB" id="A0A133S475"/>
<organism evidence="2">
    <name type="scientific">Veillonella atypica</name>
    <dbReference type="NCBI Taxonomy" id="39777"/>
    <lineage>
        <taxon>Bacteria</taxon>
        <taxon>Bacillati</taxon>
        <taxon>Bacillota</taxon>
        <taxon>Negativicutes</taxon>
        <taxon>Veillonellales</taxon>
        <taxon>Veillonellaceae</taxon>
        <taxon>Veillonella</taxon>
    </lineage>
</organism>
<gene>
    <name evidence="2" type="ORF">HMPREF3233_01218</name>
</gene>
<dbReference type="Proteomes" id="UP000070226">
    <property type="component" value="Unassembled WGS sequence"/>
</dbReference>
<protein>
    <submittedName>
        <fullName evidence="2">Uncharacterized protein</fullName>
    </submittedName>
</protein>
<name>A0A133S475_9FIRM</name>
<comment type="caution">
    <text evidence="2">The sequence shown here is derived from an EMBL/GenBank/DDBJ whole genome shotgun (WGS) entry which is preliminary data.</text>
</comment>
<evidence type="ECO:0000313" key="2">
    <source>
        <dbReference type="EMBL" id="KXA63832.1"/>
    </source>
</evidence>
<dbReference type="EMBL" id="LRQT01000048">
    <property type="protein sequence ID" value="KXA63832.1"/>
    <property type="molecule type" value="Genomic_DNA"/>
</dbReference>
<keyword evidence="1" id="KW-0472">Membrane</keyword>
<accession>A0A133S475</accession>